<organism evidence="1 2">
    <name type="scientific">Terrabacter carboxydivorans</name>
    <dbReference type="NCBI Taxonomy" id="619730"/>
    <lineage>
        <taxon>Bacteria</taxon>
        <taxon>Bacillati</taxon>
        <taxon>Actinomycetota</taxon>
        <taxon>Actinomycetes</taxon>
        <taxon>Micrococcales</taxon>
        <taxon>Intrasporangiaceae</taxon>
        <taxon>Terrabacter</taxon>
    </lineage>
</organism>
<gene>
    <name evidence="1" type="ORF">GCM10009858_05820</name>
</gene>
<evidence type="ECO:0000313" key="2">
    <source>
        <dbReference type="Proteomes" id="UP001500730"/>
    </source>
</evidence>
<evidence type="ECO:0000313" key="1">
    <source>
        <dbReference type="EMBL" id="GAA2471273.1"/>
    </source>
</evidence>
<dbReference type="RefSeq" id="WP_344252777.1">
    <property type="nucleotide sequence ID" value="NZ_BAAARE010000002.1"/>
</dbReference>
<comment type="caution">
    <text evidence="1">The sequence shown here is derived from an EMBL/GenBank/DDBJ whole genome shotgun (WGS) entry which is preliminary data.</text>
</comment>
<dbReference type="Gene3D" id="3.40.1350.10">
    <property type="match status" value="1"/>
</dbReference>
<keyword evidence="2" id="KW-1185">Reference proteome</keyword>
<accession>A0ABN3KT32</accession>
<dbReference type="Proteomes" id="UP001500730">
    <property type="component" value="Unassembled WGS sequence"/>
</dbReference>
<proteinExistence type="predicted"/>
<dbReference type="EMBL" id="BAAARE010000002">
    <property type="protein sequence ID" value="GAA2471273.1"/>
    <property type="molecule type" value="Genomic_DNA"/>
</dbReference>
<name>A0ABN3KT32_9MICO</name>
<evidence type="ECO:0008006" key="3">
    <source>
        <dbReference type="Google" id="ProtNLM"/>
    </source>
</evidence>
<protein>
    <recommendedName>
        <fullName evidence="3">DUF91 domain-containing protein</fullName>
    </recommendedName>
</protein>
<sequence length="368" mass="41146">MPVEMGIWRIDGDTPKRLSAATLPSEEMLEQYLENDPSLLGERLLVIGRQVRTPHGKIIDLLTMDIEGNINVLELKRDKTPRDVVAQVLDYGSWVRTLDRDTIIDLANGHLDDPFESAFEEVFGISAPDELNAALRMTIVATDLDAGSERIVTYLRDFGVPVNAVFFSYLQDGDRHYLARSWLAREDEGETGGVSYGKSKKGKRAEWNGRDWFISFGAYTGGRQWEDGRKYGFVSAGGDAWYSRTLRNVPVGARVNVCIPQQGYVAVGETLGPAERFDAAQVTVDGVDSALADQQLAGWYRHGEGGIAESDDEAEWVLPVRWIVAKPQSDAFWDKGMFANQNSACKLRQEFTLERLAQHFGLDEKDFT</sequence>
<reference evidence="1 2" key="1">
    <citation type="journal article" date="2019" name="Int. J. Syst. Evol. Microbiol.">
        <title>The Global Catalogue of Microorganisms (GCM) 10K type strain sequencing project: providing services to taxonomists for standard genome sequencing and annotation.</title>
        <authorList>
            <consortium name="The Broad Institute Genomics Platform"/>
            <consortium name="The Broad Institute Genome Sequencing Center for Infectious Disease"/>
            <person name="Wu L."/>
            <person name="Ma J."/>
        </authorList>
    </citation>
    <scope>NUCLEOTIDE SEQUENCE [LARGE SCALE GENOMIC DNA]</scope>
    <source>
        <strain evidence="1 2">JCM 16259</strain>
    </source>
</reference>
<dbReference type="InterPro" id="IPR011856">
    <property type="entry name" value="tRNA_endonuc-like_dom_sf"/>
</dbReference>